<reference evidence="2" key="2">
    <citation type="journal article" date="2018" name="Mol. Plant Microbe Interact.">
        <title>Genome sequence resources for the wheat stripe rust pathogen (Puccinia striiformis f. sp. tritici) and the barley stripe rust pathogen (Puccinia striiformis f. sp. hordei).</title>
        <authorList>
            <person name="Xia C."/>
            <person name="Wang M."/>
            <person name="Yin C."/>
            <person name="Cornejo O.E."/>
            <person name="Hulbert S.H."/>
            <person name="Chen X."/>
        </authorList>
    </citation>
    <scope>NUCLEOTIDE SEQUENCE [LARGE SCALE GENOMIC DNA]</scope>
    <source>
        <strain evidence="2">93-210</strain>
    </source>
</reference>
<keyword evidence="2" id="KW-1185">Reference proteome</keyword>
<dbReference type="EMBL" id="CM045869">
    <property type="protein sequence ID" value="KAI7954499.1"/>
    <property type="molecule type" value="Genomic_DNA"/>
</dbReference>
<dbReference type="Proteomes" id="UP001060170">
    <property type="component" value="Chromosome 5"/>
</dbReference>
<evidence type="ECO:0000313" key="2">
    <source>
        <dbReference type="Proteomes" id="UP001060170"/>
    </source>
</evidence>
<reference evidence="1 2" key="3">
    <citation type="journal article" date="2022" name="Microbiol. Spectr.">
        <title>Folding features and dynamics of 3D genome architecture in plant fungal pathogens.</title>
        <authorList>
            <person name="Xia C."/>
        </authorList>
    </citation>
    <scope>NUCLEOTIDE SEQUENCE [LARGE SCALE GENOMIC DNA]</scope>
    <source>
        <strain evidence="1 2">93-210</strain>
    </source>
</reference>
<sequence>MDGSQVIISSLSFENIIGWLFPDSPARLQHHIDISFSGGSDVSKSGQDEVLVCFDLEDGHLHYPIDDEVHVGVPDGVSSGSRSAIKLTKHMFGTDAAARCWWELIKSLSTHGYKGTNFSHSVYTLRKGEDTIIMWVDACDGIATASSEQALRTLESLIKKSLEVDWHIRSPQVLDATIEKVSGGCSLCQCELVDEIVRENWDGTSLAQNPLPEGFSPSTFGQSSEKHPSEYRSLVRRLAAIATKTRPDMVYSVLSLAQFSQEPTVEHWSGLTHLVCYLARTRKITLNLLPCDSGSEALHCYSDASWTGPRVAATHGFVVRLYECPVYCVSRKLFSLADAASEAEQMAFDQALKHALWIRDLVENLVGMRFKIRIHCDKDCTGKVLSERNPSTQMGSFRHPTIQAGHASISWIAHRDQVANTLTHQLSNQSHEILARKVQGPSALR</sequence>
<evidence type="ECO:0000313" key="1">
    <source>
        <dbReference type="EMBL" id="KAI7954499.1"/>
    </source>
</evidence>
<proteinExistence type="predicted"/>
<name>A0ACC0EJX8_9BASI</name>
<comment type="caution">
    <text evidence="1">The sequence shown here is derived from an EMBL/GenBank/DDBJ whole genome shotgun (WGS) entry which is preliminary data.</text>
</comment>
<organism evidence="1 2">
    <name type="scientific">Puccinia striiformis f. sp. tritici</name>
    <dbReference type="NCBI Taxonomy" id="168172"/>
    <lineage>
        <taxon>Eukaryota</taxon>
        <taxon>Fungi</taxon>
        <taxon>Dikarya</taxon>
        <taxon>Basidiomycota</taxon>
        <taxon>Pucciniomycotina</taxon>
        <taxon>Pucciniomycetes</taxon>
        <taxon>Pucciniales</taxon>
        <taxon>Pucciniaceae</taxon>
        <taxon>Puccinia</taxon>
    </lineage>
</organism>
<gene>
    <name evidence="1" type="ORF">MJO28_004899</name>
</gene>
<accession>A0ACC0EJX8</accession>
<protein>
    <submittedName>
        <fullName evidence="1">Uncharacterized protein</fullName>
    </submittedName>
</protein>
<reference evidence="2" key="1">
    <citation type="journal article" date="2018" name="BMC Genomics">
        <title>Genomic insights into host adaptation between the wheat stripe rust pathogen (Puccinia striiformis f. sp. tritici) and the barley stripe rust pathogen (Puccinia striiformis f. sp. hordei).</title>
        <authorList>
            <person name="Xia C."/>
            <person name="Wang M."/>
            <person name="Yin C."/>
            <person name="Cornejo O.E."/>
            <person name="Hulbert S.H."/>
            <person name="Chen X."/>
        </authorList>
    </citation>
    <scope>NUCLEOTIDE SEQUENCE [LARGE SCALE GENOMIC DNA]</scope>
    <source>
        <strain evidence="2">93-210</strain>
    </source>
</reference>